<keyword evidence="6" id="KW-0493">Microtubule</keyword>
<evidence type="ECO:0000256" key="5">
    <source>
        <dbReference type="ARBA" id="ARBA00026055"/>
    </source>
</evidence>
<keyword evidence="6" id="KW-0206">Cytoskeleton</keyword>
<keyword evidence="4 6" id="KW-0143">Chaperone</keyword>
<dbReference type="PANTHER" id="PTHR21500:SF0">
    <property type="entry name" value="TUBULIN-SPECIFIC CHAPERONE A"/>
    <property type="match status" value="1"/>
</dbReference>
<evidence type="ECO:0000313" key="7">
    <source>
        <dbReference type="EMBL" id="GMT27519.1"/>
    </source>
</evidence>
<feature type="non-terminal residue" evidence="7">
    <location>
        <position position="1"/>
    </location>
</feature>
<dbReference type="GO" id="GO:0007023">
    <property type="term" value="P:post-chaperonin tubulin folding pathway"/>
    <property type="evidence" value="ECO:0007669"/>
    <property type="project" value="UniProtKB-UniRule"/>
</dbReference>
<evidence type="ECO:0000256" key="1">
    <source>
        <dbReference type="ARBA" id="ARBA00003046"/>
    </source>
</evidence>
<evidence type="ECO:0000256" key="4">
    <source>
        <dbReference type="ARBA" id="ARBA00023186"/>
    </source>
</evidence>
<comment type="subcellular location">
    <subcellularLocation>
        <location evidence="6">Cytoplasm</location>
        <location evidence="6">Cytoskeleton</location>
    </subcellularLocation>
</comment>
<evidence type="ECO:0000313" key="8">
    <source>
        <dbReference type="Proteomes" id="UP001432322"/>
    </source>
</evidence>
<dbReference type="PANTHER" id="PTHR21500">
    <property type="entry name" value="TUBULIN-SPECIFIC CHAPERONE A"/>
    <property type="match status" value="1"/>
</dbReference>
<reference evidence="7" key="1">
    <citation type="submission" date="2023-10" db="EMBL/GenBank/DDBJ databases">
        <title>Genome assembly of Pristionchus species.</title>
        <authorList>
            <person name="Yoshida K."/>
            <person name="Sommer R.J."/>
        </authorList>
    </citation>
    <scope>NUCLEOTIDE SEQUENCE</scope>
    <source>
        <strain evidence="7">RS5133</strain>
    </source>
</reference>
<comment type="subunit">
    <text evidence="5 6">Supercomplex made of cofactors A to E. Cofactors A and D function by capturing and stabilizing tubulin in a quasi-native conformation. Cofactor E binds to the cofactor D-tubulin complex; interaction with cofactor C then causes the release of tubulin polypeptides that are committed to the native state.</text>
</comment>
<dbReference type="Gene3D" id="1.20.58.90">
    <property type="match status" value="1"/>
</dbReference>
<accession>A0AAV5WCH0</accession>
<gene>
    <name evidence="7" type="ORF">PFISCL1PPCAC_18816</name>
</gene>
<name>A0AAV5WCH0_9BILA</name>
<comment type="caution">
    <text evidence="7">The sequence shown here is derived from an EMBL/GenBank/DDBJ whole genome shotgun (WGS) entry which is preliminary data.</text>
</comment>
<dbReference type="GO" id="GO:0005829">
    <property type="term" value="C:cytosol"/>
    <property type="evidence" value="ECO:0007669"/>
    <property type="project" value="TreeGrafter"/>
</dbReference>
<comment type="similarity">
    <text evidence="2 6">Belongs to the TBCA family.</text>
</comment>
<dbReference type="GO" id="GO:0005874">
    <property type="term" value="C:microtubule"/>
    <property type="evidence" value="ECO:0007669"/>
    <property type="project" value="UniProtKB-KW"/>
</dbReference>
<dbReference type="InterPro" id="IPR036126">
    <property type="entry name" value="TBCA_sf"/>
</dbReference>
<dbReference type="AlphaFoldDB" id="A0AAV5WCH0"/>
<comment type="function">
    <text evidence="1">Tubulin-folding protein; involved in the early step of the tubulin folding pathway.</text>
</comment>
<evidence type="ECO:0000256" key="2">
    <source>
        <dbReference type="ARBA" id="ARBA00006806"/>
    </source>
</evidence>
<organism evidence="7 8">
    <name type="scientific">Pristionchus fissidentatus</name>
    <dbReference type="NCBI Taxonomy" id="1538716"/>
    <lineage>
        <taxon>Eukaryota</taxon>
        <taxon>Metazoa</taxon>
        <taxon>Ecdysozoa</taxon>
        <taxon>Nematoda</taxon>
        <taxon>Chromadorea</taxon>
        <taxon>Rhabditida</taxon>
        <taxon>Rhabditina</taxon>
        <taxon>Diplogasteromorpha</taxon>
        <taxon>Diplogasteroidea</taxon>
        <taxon>Neodiplogasteridae</taxon>
        <taxon>Pristionchus</taxon>
    </lineage>
</organism>
<dbReference type="Proteomes" id="UP001432322">
    <property type="component" value="Unassembled WGS sequence"/>
</dbReference>
<keyword evidence="6" id="KW-0963">Cytoplasm</keyword>
<dbReference type="GO" id="GO:0007021">
    <property type="term" value="P:tubulin complex assembly"/>
    <property type="evidence" value="ECO:0007669"/>
    <property type="project" value="UniProtKB-UniRule"/>
</dbReference>
<dbReference type="InterPro" id="IPR004226">
    <property type="entry name" value="TBCA"/>
</dbReference>
<dbReference type="EMBL" id="BTSY01000005">
    <property type="protein sequence ID" value="GMT27519.1"/>
    <property type="molecule type" value="Genomic_DNA"/>
</dbReference>
<dbReference type="SUPFAM" id="SSF46988">
    <property type="entry name" value="Tubulin chaperone cofactor A"/>
    <property type="match status" value="1"/>
</dbReference>
<protein>
    <recommendedName>
        <fullName evidence="3 6">Tubulin-specific chaperone A</fullName>
    </recommendedName>
</protein>
<dbReference type="Pfam" id="PF02970">
    <property type="entry name" value="TBCA"/>
    <property type="match status" value="1"/>
</dbReference>
<sequence>LTMPETPEEKKFRIQQGVVKRMMKEHKCYIEETNKGVQEIATMKNGPNPDEYMLKKMAERVEESRSMIGDACRRLVAACGDLEQAIDVLGKDADDEGMKAARELIESSKLQVGAGNS</sequence>
<dbReference type="GO" id="GO:0048487">
    <property type="term" value="F:beta-tubulin binding"/>
    <property type="evidence" value="ECO:0007669"/>
    <property type="project" value="InterPro"/>
</dbReference>
<evidence type="ECO:0000256" key="3">
    <source>
        <dbReference type="ARBA" id="ARBA00015002"/>
    </source>
</evidence>
<evidence type="ECO:0000256" key="6">
    <source>
        <dbReference type="RuleBase" id="RU364030"/>
    </source>
</evidence>
<proteinExistence type="inferred from homology"/>
<keyword evidence="8" id="KW-1185">Reference proteome</keyword>